<evidence type="ECO:0000313" key="3">
    <source>
        <dbReference type="Proteomes" id="UP000030001"/>
    </source>
</evidence>
<comment type="caution">
    <text evidence="2">The sequence shown here is derived from an EMBL/GenBank/DDBJ whole genome shotgun (WGS) entry which is preliminary data.</text>
</comment>
<gene>
    <name evidence="2" type="ORF">LX03_03025</name>
</gene>
<accession>A0A099YCX2</accession>
<evidence type="ECO:0000259" key="1">
    <source>
        <dbReference type="Pfam" id="PF05709"/>
    </source>
</evidence>
<dbReference type="Proteomes" id="UP000030001">
    <property type="component" value="Unassembled WGS sequence"/>
</dbReference>
<reference evidence="2 3" key="1">
    <citation type="submission" date="2014-09" db="EMBL/GenBank/DDBJ databases">
        <title>Lactobacillus mucosae CRL573 Genome Sequencing.</title>
        <authorList>
            <person name="Bleckwedel J."/>
            <person name="Teran L.C."/>
            <person name="Bonacina J."/>
            <person name="Saavedra L."/>
            <person name="Mozzi F.B."/>
            <person name="Raya R.R."/>
        </authorList>
    </citation>
    <scope>NUCLEOTIDE SEQUENCE [LARGE SCALE GENOMIC DNA]</scope>
    <source>
        <strain evidence="2 3">CRL573</strain>
    </source>
</reference>
<protein>
    <submittedName>
        <fullName evidence="2">Phage tail protein</fullName>
    </submittedName>
</protein>
<dbReference type="AlphaFoldDB" id="A0A099YCX2"/>
<sequence>MQRPHMWIKLPNQDEIDCEKITKGLKFLQDDSDLSITNTYLDSAGIEGSVLERQTYSKTAVNANFWLHFGSWYDYKLAKHDIARVFGQKGLMRIRTDAEPYIVKYVYATSYTIKPIGDFYHDALFTIAFDNPSGLKYSLYRSDELVNRINDGKQFGMNLPEQPLNYHWSSNAIDCYNPSDIAVDPYFGRRDIRTTIHFAGNSLKLENKTTGSVWTYKQSAGTGDTIVIDGINTYRNGELDNSHTDYGYLSLAPGNNSIQASGASSVDVTISFPFIYIE</sequence>
<proteinExistence type="predicted"/>
<dbReference type="Pfam" id="PF05709">
    <property type="entry name" value="Sipho_tail"/>
    <property type="match status" value="1"/>
</dbReference>
<dbReference type="EMBL" id="JROC01000026">
    <property type="protein sequence ID" value="KGL67266.1"/>
    <property type="molecule type" value="Genomic_DNA"/>
</dbReference>
<dbReference type="InterPro" id="IPR008841">
    <property type="entry name" value="Siphovirus-type_tail_N"/>
</dbReference>
<evidence type="ECO:0000313" key="2">
    <source>
        <dbReference type="EMBL" id="KGL67266.1"/>
    </source>
</evidence>
<organism evidence="2 3">
    <name type="scientific">Limosilactobacillus mucosae</name>
    <name type="common">Lactobacillus mucosae</name>
    <dbReference type="NCBI Taxonomy" id="97478"/>
    <lineage>
        <taxon>Bacteria</taxon>
        <taxon>Bacillati</taxon>
        <taxon>Bacillota</taxon>
        <taxon>Bacilli</taxon>
        <taxon>Lactobacillales</taxon>
        <taxon>Lactobacillaceae</taxon>
        <taxon>Limosilactobacillus</taxon>
    </lineage>
</organism>
<feature type="domain" description="Siphovirus-type tail component RIFT-related" evidence="1">
    <location>
        <begin position="30"/>
        <end position="118"/>
    </location>
</feature>
<name>A0A099YCX2_LIMMU</name>